<keyword evidence="3" id="KW-1185">Reference proteome</keyword>
<comment type="caution">
    <text evidence="2">The sequence shown here is derived from an EMBL/GenBank/DDBJ whole genome shotgun (WGS) entry which is preliminary data.</text>
</comment>
<evidence type="ECO:0000313" key="2">
    <source>
        <dbReference type="EMBL" id="PZD70700.1"/>
    </source>
</evidence>
<reference evidence="2 3" key="1">
    <citation type="journal article" date="2018" name="Sci. Rep.">
        <title>A novel species of the marine cyanobacterium Acaryochloris with a unique pigment content and lifestyle.</title>
        <authorList>
            <person name="Partensky F."/>
            <person name="Six C."/>
            <person name="Ratin M."/>
            <person name="Garczarek L."/>
            <person name="Vaulot D."/>
            <person name="Probert I."/>
            <person name="Calteau A."/>
            <person name="Gourvil P."/>
            <person name="Marie D."/>
            <person name="Grebert T."/>
            <person name="Bouchier C."/>
            <person name="Le Panse S."/>
            <person name="Gachenot M."/>
            <person name="Rodriguez F."/>
            <person name="Garrido J.L."/>
        </authorList>
    </citation>
    <scope>NUCLEOTIDE SEQUENCE [LARGE SCALE GENOMIC DNA]</scope>
    <source>
        <strain evidence="2 3">RCC1774</strain>
    </source>
</reference>
<name>A0A2W1J8S9_9CYAN</name>
<organism evidence="2 3">
    <name type="scientific">Acaryochloris thomasi RCC1774</name>
    <dbReference type="NCBI Taxonomy" id="1764569"/>
    <lineage>
        <taxon>Bacteria</taxon>
        <taxon>Bacillati</taxon>
        <taxon>Cyanobacteriota</taxon>
        <taxon>Cyanophyceae</taxon>
        <taxon>Acaryochloridales</taxon>
        <taxon>Acaryochloridaceae</taxon>
        <taxon>Acaryochloris</taxon>
        <taxon>Acaryochloris thomasi</taxon>
    </lineage>
</organism>
<keyword evidence="1" id="KW-0732">Signal</keyword>
<evidence type="ECO:0008006" key="4">
    <source>
        <dbReference type="Google" id="ProtNLM"/>
    </source>
</evidence>
<proteinExistence type="predicted"/>
<feature type="chain" id="PRO_5016033317" description="SH3b domain-containing protein" evidence="1">
    <location>
        <begin position="23"/>
        <end position="136"/>
    </location>
</feature>
<gene>
    <name evidence="2" type="ORF">C1752_10215</name>
</gene>
<dbReference type="EMBL" id="PQWO01000030">
    <property type="protein sequence ID" value="PZD70700.1"/>
    <property type="molecule type" value="Genomic_DNA"/>
</dbReference>
<feature type="signal peptide" evidence="1">
    <location>
        <begin position="1"/>
        <end position="22"/>
    </location>
</feature>
<accession>A0A2W1J8S9</accession>
<sequence>MMNSRTVLLSLLVALLPSPAFALPFKTGDYICPRNSAVEIRAGVKIEPNTDPLKTLQANPPEKRKVLGRIQKGQCMVVIENKRNGFKSGGFTWYNVYSSSIHGWTAGEFYDWAGNLLNPEEKQEDEDKSVISNASK</sequence>
<evidence type="ECO:0000256" key="1">
    <source>
        <dbReference type="SAM" id="SignalP"/>
    </source>
</evidence>
<dbReference type="AlphaFoldDB" id="A0A2W1J8S9"/>
<dbReference type="Proteomes" id="UP000248857">
    <property type="component" value="Unassembled WGS sequence"/>
</dbReference>
<protein>
    <recommendedName>
        <fullName evidence="4">SH3b domain-containing protein</fullName>
    </recommendedName>
</protein>
<evidence type="ECO:0000313" key="3">
    <source>
        <dbReference type="Proteomes" id="UP000248857"/>
    </source>
</evidence>